<feature type="binding site" evidence="13">
    <location>
        <position position="231"/>
    </location>
    <ligand>
        <name>Cu(2+)</name>
        <dbReference type="ChEBI" id="CHEBI:29036"/>
        <label>1</label>
        <note>catalytic</note>
    </ligand>
</feature>
<comment type="cofactor">
    <cofactor evidence="13">
        <name>Cu(2+)</name>
        <dbReference type="ChEBI" id="CHEBI:29036"/>
    </cofactor>
    <text evidence="13">Binds 2 Cu(2+) ions per subunit.</text>
</comment>
<evidence type="ECO:0000259" key="15">
    <source>
        <dbReference type="Pfam" id="PF01082"/>
    </source>
</evidence>
<dbReference type="InterPro" id="IPR014784">
    <property type="entry name" value="Cu2_ascorb_mOase-like_C"/>
</dbReference>
<feature type="disulfide bond" evidence="14">
    <location>
        <begin position="14"/>
        <end position="59"/>
    </location>
</feature>
<dbReference type="SUPFAM" id="SSF49742">
    <property type="entry name" value="PHM/PNGase F"/>
    <property type="match status" value="2"/>
</dbReference>
<proteinExistence type="inferred from homology"/>
<keyword evidence="6" id="KW-0732">Signal</keyword>
<feature type="binding site" evidence="13">
    <location>
        <position position="41"/>
    </location>
    <ligand>
        <name>Cu(2+)</name>
        <dbReference type="ChEBI" id="CHEBI:29036"/>
        <label>1</label>
        <note>catalytic</note>
    </ligand>
</feature>
<evidence type="ECO:0000256" key="6">
    <source>
        <dbReference type="ARBA" id="ARBA00022729"/>
    </source>
</evidence>
<keyword evidence="4" id="KW-0964">Secreted</keyword>
<dbReference type="PRINTS" id="PR00790">
    <property type="entry name" value="PAMONOXGNASE"/>
</dbReference>
<dbReference type="Gene3D" id="2.60.120.230">
    <property type="match status" value="2"/>
</dbReference>
<dbReference type="GO" id="GO:0004504">
    <property type="term" value="F:peptidylglycine monooxygenase activity"/>
    <property type="evidence" value="ECO:0007669"/>
    <property type="project" value="UniProtKB-EC"/>
</dbReference>
<feature type="domain" description="Copper type II ascorbate-dependent monooxygenase C-terminal" evidence="16">
    <location>
        <begin position="209"/>
        <end position="263"/>
    </location>
</feature>
<feature type="disulfide bond" evidence="14">
    <location>
        <begin position="211"/>
        <end position="232"/>
    </location>
</feature>
<dbReference type="PANTHER" id="PTHR10680">
    <property type="entry name" value="PEPTIDYL-GLYCINE ALPHA-AMIDATING MONOOXYGENASE"/>
    <property type="match status" value="1"/>
</dbReference>
<sequence>MPNVSPNVPELYLCTPVKVDPSRNYYIVGFEPNATMETAHHMLLYGCTKPGSTKSIWDCGEMAHSLNSQRETAVPCSEGSQILYAWARDAPRLNLPEGVGFKVGGDSPIKYIVLQVHYAHIDRFKDGSTDDSGVFLHYILHPLNKLAGVLLLGTGGSIPPRSTEYMETACILKENKTIYPIAYRTHSHSLGRVISGYVIKPNWKWIELARCTMQNMRDTWTNIGPTNEDEMCNFYLMYYVENDEPLNMKYCFTPGPPVYYWENDELRNIPDKEASTL</sequence>
<evidence type="ECO:0000256" key="1">
    <source>
        <dbReference type="ARBA" id="ARBA00004613"/>
    </source>
</evidence>
<comment type="similarity">
    <text evidence="2">Belongs to the copper type II ascorbate-dependent monooxygenase family.</text>
</comment>
<dbReference type="Gene3D" id="2.60.120.310">
    <property type="entry name" value="Copper type II, ascorbate-dependent monooxygenase, N-terminal domain"/>
    <property type="match status" value="1"/>
</dbReference>
<dbReference type="Proteomes" id="UP000614350">
    <property type="component" value="Unassembled WGS sequence"/>
</dbReference>
<evidence type="ECO:0000256" key="4">
    <source>
        <dbReference type="ARBA" id="ARBA00022525"/>
    </source>
</evidence>
<dbReference type="InterPro" id="IPR024548">
    <property type="entry name" value="Cu2_monoox_C"/>
</dbReference>
<dbReference type="AlphaFoldDB" id="A0A834JJ79"/>
<feature type="domain" description="Copper type II ascorbate-dependent monooxygenase N-terminal" evidence="15">
    <location>
        <begin position="1"/>
        <end position="124"/>
    </location>
</feature>
<evidence type="ECO:0000256" key="11">
    <source>
        <dbReference type="ARBA" id="ARBA00023180"/>
    </source>
</evidence>
<keyword evidence="5 13" id="KW-0479">Metal-binding</keyword>
<comment type="subcellular location">
    <subcellularLocation>
        <location evidence="1">Secreted</location>
    </subcellularLocation>
</comment>
<dbReference type="Pfam" id="PF03712">
    <property type="entry name" value="Cu2_monoox_C"/>
    <property type="match status" value="1"/>
</dbReference>
<keyword evidence="18" id="KW-1185">Reference proteome</keyword>
<evidence type="ECO:0000313" key="18">
    <source>
        <dbReference type="Proteomes" id="UP000614350"/>
    </source>
</evidence>
<protein>
    <recommendedName>
        <fullName evidence="3">peptidylglycine monooxygenase</fullName>
        <ecNumber evidence="3">1.14.17.3</ecNumber>
    </recommendedName>
</protein>
<evidence type="ECO:0000256" key="10">
    <source>
        <dbReference type="ARBA" id="ARBA00023157"/>
    </source>
</evidence>
<evidence type="ECO:0000256" key="5">
    <source>
        <dbReference type="ARBA" id="ARBA00022723"/>
    </source>
</evidence>
<evidence type="ECO:0000256" key="13">
    <source>
        <dbReference type="PIRSR" id="PIRSR600720-2"/>
    </source>
</evidence>
<keyword evidence="10 14" id="KW-1015">Disulfide bond</keyword>
<dbReference type="Pfam" id="PF01082">
    <property type="entry name" value="Cu2_monooxygen"/>
    <property type="match status" value="1"/>
</dbReference>
<comment type="catalytic activity">
    <reaction evidence="12">
        <text>a [peptide]-C-terminal glycine + 2 L-ascorbate + O2 = a [peptide]-C-terminal (2S)-2-hydroxyglycine + 2 monodehydro-L-ascorbate radical + H2O</text>
        <dbReference type="Rhea" id="RHEA:21452"/>
        <dbReference type="Rhea" id="RHEA-COMP:13486"/>
        <dbReference type="Rhea" id="RHEA-COMP:15321"/>
        <dbReference type="ChEBI" id="CHEBI:15377"/>
        <dbReference type="ChEBI" id="CHEBI:15379"/>
        <dbReference type="ChEBI" id="CHEBI:38290"/>
        <dbReference type="ChEBI" id="CHEBI:59513"/>
        <dbReference type="ChEBI" id="CHEBI:137000"/>
        <dbReference type="ChEBI" id="CHEBI:142768"/>
        <dbReference type="EC" id="1.14.17.3"/>
    </reaction>
</comment>
<feature type="binding site" evidence="13">
    <location>
        <position position="117"/>
    </location>
    <ligand>
        <name>Cu(2+)</name>
        <dbReference type="ChEBI" id="CHEBI:29036"/>
        <label>1</label>
        <note>catalytic</note>
    </ligand>
</feature>
<evidence type="ECO:0000256" key="7">
    <source>
        <dbReference type="ARBA" id="ARBA00023002"/>
    </source>
</evidence>
<dbReference type="FunFam" id="2.60.120.310:FF:000005">
    <property type="entry name" value="Peptidylglycine alpha-hydroxylating monooxygenase"/>
    <property type="match status" value="1"/>
</dbReference>
<feature type="binding site" evidence="13">
    <location>
        <position position="40"/>
    </location>
    <ligand>
        <name>Cu(2+)</name>
        <dbReference type="ChEBI" id="CHEBI:29036"/>
        <label>1</label>
        <note>catalytic</note>
    </ligand>
</feature>
<evidence type="ECO:0000256" key="14">
    <source>
        <dbReference type="PIRSR" id="PIRSR600720-3"/>
    </source>
</evidence>
<feature type="disulfide bond" evidence="14">
    <location>
        <begin position="47"/>
        <end position="76"/>
    </location>
</feature>
<evidence type="ECO:0000259" key="16">
    <source>
        <dbReference type="Pfam" id="PF03712"/>
    </source>
</evidence>
<dbReference type="InterPro" id="IPR000323">
    <property type="entry name" value="Cu2_ascorb_mOase_N"/>
</dbReference>
<feature type="binding site" evidence="13">
    <location>
        <position position="186"/>
    </location>
    <ligand>
        <name>Cu(2+)</name>
        <dbReference type="ChEBI" id="CHEBI:29036"/>
        <label>1</label>
        <note>catalytic</note>
    </ligand>
</feature>
<reference evidence="17" key="1">
    <citation type="journal article" date="2020" name="G3 (Bethesda)">
        <title>High-Quality Assemblies for Three Invasive Social Wasps from the &lt;i&gt;Vespula&lt;/i&gt; Genus.</title>
        <authorList>
            <person name="Harrop T.W.R."/>
            <person name="Guhlin J."/>
            <person name="McLaughlin G.M."/>
            <person name="Permina E."/>
            <person name="Stockwell P."/>
            <person name="Gilligan J."/>
            <person name="Le Lec M.F."/>
            <person name="Gruber M.A.M."/>
            <person name="Quinn O."/>
            <person name="Lovegrove M."/>
            <person name="Duncan E.J."/>
            <person name="Remnant E.J."/>
            <person name="Van Eeckhoven J."/>
            <person name="Graham B."/>
            <person name="Knapp R.A."/>
            <person name="Langford K.W."/>
            <person name="Kronenberg Z."/>
            <person name="Press M.O."/>
            <person name="Eacker S.M."/>
            <person name="Wilson-Rankin E.E."/>
            <person name="Purcell J."/>
            <person name="Lester P.J."/>
            <person name="Dearden P.K."/>
        </authorList>
    </citation>
    <scope>NUCLEOTIDE SEQUENCE</scope>
    <source>
        <strain evidence="17">Marl-1</strain>
    </source>
</reference>
<gene>
    <name evidence="17" type="ORF">HZH66_010202</name>
</gene>
<dbReference type="PANTHER" id="PTHR10680:SF14">
    <property type="entry name" value="PEPTIDYL-GLYCINE ALPHA-AMIDATING MONOOXYGENASE"/>
    <property type="match status" value="1"/>
</dbReference>
<dbReference type="GO" id="GO:0005507">
    <property type="term" value="F:copper ion binding"/>
    <property type="evidence" value="ECO:0007669"/>
    <property type="project" value="InterPro"/>
</dbReference>
<dbReference type="GO" id="GO:0006518">
    <property type="term" value="P:peptide metabolic process"/>
    <property type="evidence" value="ECO:0007669"/>
    <property type="project" value="InterPro"/>
</dbReference>
<evidence type="ECO:0000256" key="8">
    <source>
        <dbReference type="ARBA" id="ARBA00023008"/>
    </source>
</evidence>
<comment type="caution">
    <text evidence="17">The sequence shown here is derived from an EMBL/GenBank/DDBJ whole genome shotgun (WGS) entry which is preliminary data.</text>
</comment>
<dbReference type="InterPro" id="IPR036939">
    <property type="entry name" value="Cu2_ascorb_mOase_N_sf"/>
</dbReference>
<dbReference type="GO" id="GO:0016020">
    <property type="term" value="C:membrane"/>
    <property type="evidence" value="ECO:0007669"/>
    <property type="project" value="InterPro"/>
</dbReference>
<evidence type="ECO:0000256" key="3">
    <source>
        <dbReference type="ARBA" id="ARBA00012689"/>
    </source>
</evidence>
<feature type="binding site" evidence="13">
    <location>
        <position position="188"/>
    </location>
    <ligand>
        <name>Cu(2+)</name>
        <dbReference type="ChEBI" id="CHEBI:29036"/>
        <label>1</label>
        <note>catalytic</note>
    </ligand>
</feature>
<dbReference type="InterPro" id="IPR000720">
    <property type="entry name" value="PHM/PAL"/>
</dbReference>
<feature type="disulfide bond" evidence="14">
    <location>
        <begin position="170"/>
        <end position="251"/>
    </location>
</feature>
<keyword evidence="8 13" id="KW-0186">Copper</keyword>
<keyword evidence="11" id="KW-0325">Glycoprotein</keyword>
<keyword evidence="9" id="KW-0503">Monooxygenase</keyword>
<keyword evidence="7" id="KW-0560">Oxidoreductase</keyword>
<evidence type="ECO:0000256" key="2">
    <source>
        <dbReference type="ARBA" id="ARBA00010676"/>
    </source>
</evidence>
<dbReference type="InterPro" id="IPR008977">
    <property type="entry name" value="PHM/PNGase_F_dom_sf"/>
</dbReference>
<accession>A0A834JJ79</accession>
<dbReference type="EC" id="1.14.17.3" evidence="3"/>
<evidence type="ECO:0000313" key="17">
    <source>
        <dbReference type="EMBL" id="KAF7389065.1"/>
    </source>
</evidence>
<evidence type="ECO:0000256" key="12">
    <source>
        <dbReference type="ARBA" id="ARBA00048431"/>
    </source>
</evidence>
<dbReference type="GO" id="GO:0005576">
    <property type="term" value="C:extracellular region"/>
    <property type="evidence" value="ECO:0007669"/>
    <property type="project" value="UniProtKB-SubCell"/>
</dbReference>
<evidence type="ECO:0000256" key="9">
    <source>
        <dbReference type="ARBA" id="ARBA00023033"/>
    </source>
</evidence>
<organism evidence="17 18">
    <name type="scientific">Vespula vulgaris</name>
    <name type="common">Yellow jacket</name>
    <name type="synonym">Wasp</name>
    <dbReference type="NCBI Taxonomy" id="7454"/>
    <lineage>
        <taxon>Eukaryota</taxon>
        <taxon>Metazoa</taxon>
        <taxon>Ecdysozoa</taxon>
        <taxon>Arthropoda</taxon>
        <taxon>Hexapoda</taxon>
        <taxon>Insecta</taxon>
        <taxon>Pterygota</taxon>
        <taxon>Neoptera</taxon>
        <taxon>Endopterygota</taxon>
        <taxon>Hymenoptera</taxon>
        <taxon>Apocrita</taxon>
        <taxon>Aculeata</taxon>
        <taxon>Vespoidea</taxon>
        <taxon>Vespidae</taxon>
        <taxon>Vespinae</taxon>
        <taxon>Vespula</taxon>
    </lineage>
</organism>
<dbReference type="EMBL" id="JACSEA010000011">
    <property type="protein sequence ID" value="KAF7389065.1"/>
    <property type="molecule type" value="Genomic_DNA"/>
</dbReference>
<name>A0A834JJ79_VESVU</name>